<feature type="disulfide bond" evidence="7">
    <location>
        <begin position="263"/>
        <end position="278"/>
    </location>
</feature>
<comment type="caution">
    <text evidence="7">Lacks conserved residue(s) required for the propagation of feature annotation.</text>
</comment>
<evidence type="ECO:0000256" key="3">
    <source>
        <dbReference type="ARBA" id="ARBA00022690"/>
    </source>
</evidence>
<dbReference type="InterPro" id="IPR008037">
    <property type="entry name" value="Pacifastin_dom"/>
</dbReference>
<evidence type="ECO:0000256" key="7">
    <source>
        <dbReference type="PROSITE-ProRule" id="PRU00776"/>
    </source>
</evidence>
<dbReference type="AlphaFoldDB" id="A0A2A4J4A4"/>
<evidence type="ECO:0000256" key="1">
    <source>
        <dbReference type="ARBA" id="ARBA00004613"/>
    </source>
</evidence>
<evidence type="ECO:0000256" key="4">
    <source>
        <dbReference type="ARBA" id="ARBA00022900"/>
    </source>
</evidence>
<gene>
    <name evidence="9" type="ORF">B5V51_7943</name>
</gene>
<keyword evidence="5 7" id="KW-1015">Disulfide bond</keyword>
<evidence type="ECO:0000259" key="8">
    <source>
        <dbReference type="PROSITE" id="PS51446"/>
    </source>
</evidence>
<comment type="similarity">
    <text evidence="6 7">Belongs to the protease inhibitor I19 family.</text>
</comment>
<evidence type="ECO:0000256" key="2">
    <source>
        <dbReference type="ARBA" id="ARBA00022525"/>
    </source>
</evidence>
<name>A0A2A4J4A4_HELVI</name>
<dbReference type="EMBL" id="NWSH01003461">
    <property type="protein sequence ID" value="PCG66243.1"/>
    <property type="molecule type" value="Genomic_DNA"/>
</dbReference>
<dbReference type="InterPro" id="IPR036201">
    <property type="entry name" value="Pacifastin_dom_sf"/>
</dbReference>
<feature type="disulfide bond" evidence="7">
    <location>
        <begin position="273"/>
        <end position="291"/>
    </location>
</feature>
<feature type="disulfide bond" evidence="7">
    <location>
        <begin position="276"/>
        <end position="286"/>
    </location>
</feature>
<dbReference type="GO" id="GO:0004867">
    <property type="term" value="F:serine-type endopeptidase inhibitor activity"/>
    <property type="evidence" value="ECO:0007669"/>
    <property type="project" value="UniProtKB-UniRule"/>
</dbReference>
<evidence type="ECO:0000256" key="5">
    <source>
        <dbReference type="ARBA" id="ARBA00023157"/>
    </source>
</evidence>
<comment type="caution">
    <text evidence="9">The sequence shown here is derived from an EMBL/GenBank/DDBJ whole genome shotgun (WGS) entry which is preliminary data.</text>
</comment>
<accession>A0A2A4J4A4</accession>
<dbReference type="SUPFAM" id="SSF57283">
    <property type="entry name" value="PMP inhibitors"/>
    <property type="match status" value="1"/>
</dbReference>
<sequence>MPGLVEPVKQCVPTAVVRGPCHVCVCSPEGVYHCRPRVCQEEIGGLDRPTRDCEPNVIFRQDNSFCTCSNEGYWMSDACEETFRYLHANNNDPMQNLRTNVACAPNLLYLFDCNVCRCPPTGIVDVTQCTTRYCGEGHKADMCLYGDIIRFENEICSCSDINYFIDRLCVKVQNQVVQTLLADEVRKLDDIGRSWRRLRDLQTDFCDPNVMYNVDCNRCACTDGHLVCTKRICEEVITPSSLREEKLNEVDLPELAQVNGALCEPGKQYRFKCNICSCGFDGHASCTTMVCLEDVVLDEKALRGLLSTG</sequence>
<organism evidence="9">
    <name type="scientific">Heliothis virescens</name>
    <name type="common">Tobacco budworm moth</name>
    <dbReference type="NCBI Taxonomy" id="7102"/>
    <lineage>
        <taxon>Eukaryota</taxon>
        <taxon>Metazoa</taxon>
        <taxon>Ecdysozoa</taxon>
        <taxon>Arthropoda</taxon>
        <taxon>Hexapoda</taxon>
        <taxon>Insecta</taxon>
        <taxon>Pterygota</taxon>
        <taxon>Neoptera</taxon>
        <taxon>Endopterygota</taxon>
        <taxon>Lepidoptera</taxon>
        <taxon>Glossata</taxon>
        <taxon>Ditrysia</taxon>
        <taxon>Noctuoidea</taxon>
        <taxon>Noctuidae</taxon>
        <taxon>Heliothinae</taxon>
        <taxon>Heliothis</taxon>
    </lineage>
</organism>
<reference evidence="9" key="1">
    <citation type="submission" date="2017-09" db="EMBL/GenBank/DDBJ databases">
        <title>Contemporary evolution of a Lepidopteran species, Heliothis virescens, in response to modern agricultural practices.</title>
        <authorList>
            <person name="Fritz M.L."/>
            <person name="Deyonke A.M."/>
            <person name="Papanicolaou A."/>
            <person name="Micinski S."/>
            <person name="Westbrook J."/>
            <person name="Gould F."/>
        </authorList>
    </citation>
    <scope>NUCLEOTIDE SEQUENCE [LARGE SCALE GENOMIC DNA]</scope>
    <source>
        <strain evidence="9">HvINT-</strain>
        <tissue evidence="9">Whole body</tissue>
    </source>
</reference>
<keyword evidence="3 7" id="KW-0646">Protease inhibitor</keyword>
<dbReference type="Pfam" id="PF05375">
    <property type="entry name" value="Pacifastin_I"/>
    <property type="match status" value="2"/>
</dbReference>
<keyword evidence="2" id="KW-0964">Secreted</keyword>
<evidence type="ECO:0000313" key="9">
    <source>
        <dbReference type="EMBL" id="PCG66243.1"/>
    </source>
</evidence>
<dbReference type="PROSITE" id="PS51446">
    <property type="entry name" value="PACIFASTIN"/>
    <property type="match status" value="1"/>
</dbReference>
<evidence type="ECO:0000256" key="6">
    <source>
        <dbReference type="ARBA" id="ARBA00029459"/>
    </source>
</evidence>
<dbReference type="GO" id="GO:0005576">
    <property type="term" value="C:extracellular region"/>
    <property type="evidence" value="ECO:0007669"/>
    <property type="project" value="UniProtKB-SubCell"/>
</dbReference>
<proteinExistence type="inferred from homology"/>
<protein>
    <recommendedName>
        <fullName evidence="8">Pacifastin domain-containing protein</fullName>
    </recommendedName>
</protein>
<comment type="subcellular location">
    <subcellularLocation>
        <location evidence="1">Secreted</location>
    </subcellularLocation>
</comment>
<keyword evidence="4 7" id="KW-0722">Serine protease inhibitor</keyword>
<feature type="domain" description="Pacifastin" evidence="8">
    <location>
        <begin position="260"/>
        <end position="294"/>
    </location>
</feature>